<proteinExistence type="predicted"/>
<keyword evidence="3" id="KW-1185">Reference proteome</keyword>
<evidence type="ECO:0000313" key="3">
    <source>
        <dbReference type="Proteomes" id="UP001586593"/>
    </source>
</evidence>
<dbReference type="InterPro" id="IPR022024">
    <property type="entry name" value="DUF3602"/>
</dbReference>
<feature type="compositionally biased region" description="Gly residues" evidence="1">
    <location>
        <begin position="1"/>
        <end position="10"/>
    </location>
</feature>
<reference evidence="2 3" key="1">
    <citation type="journal article" date="2024" name="Commun. Biol.">
        <title>Comparative genomic analysis of thermophilic fungi reveals convergent evolutionary adaptations and gene losses.</title>
        <authorList>
            <person name="Steindorff A.S."/>
            <person name="Aguilar-Pontes M.V."/>
            <person name="Robinson A.J."/>
            <person name="Andreopoulos B."/>
            <person name="LaButti K."/>
            <person name="Kuo A."/>
            <person name="Mondo S."/>
            <person name="Riley R."/>
            <person name="Otillar R."/>
            <person name="Haridas S."/>
            <person name="Lipzen A."/>
            <person name="Grimwood J."/>
            <person name="Schmutz J."/>
            <person name="Clum A."/>
            <person name="Reid I.D."/>
            <person name="Moisan M.C."/>
            <person name="Butler G."/>
            <person name="Nguyen T.T.M."/>
            <person name="Dewar K."/>
            <person name="Conant G."/>
            <person name="Drula E."/>
            <person name="Henrissat B."/>
            <person name="Hansel C."/>
            <person name="Singer S."/>
            <person name="Hutchinson M.I."/>
            <person name="de Vries R.P."/>
            <person name="Natvig D.O."/>
            <person name="Powell A.J."/>
            <person name="Tsang A."/>
            <person name="Grigoriev I.V."/>
        </authorList>
    </citation>
    <scope>NUCLEOTIDE SEQUENCE [LARGE SCALE GENOMIC DNA]</scope>
    <source>
        <strain evidence="2 3">ATCC 24622</strain>
    </source>
</reference>
<gene>
    <name evidence="2" type="ORF">VTK73DRAFT_955</name>
</gene>
<organism evidence="2 3">
    <name type="scientific">Phialemonium thermophilum</name>
    <dbReference type="NCBI Taxonomy" id="223376"/>
    <lineage>
        <taxon>Eukaryota</taxon>
        <taxon>Fungi</taxon>
        <taxon>Dikarya</taxon>
        <taxon>Ascomycota</taxon>
        <taxon>Pezizomycotina</taxon>
        <taxon>Sordariomycetes</taxon>
        <taxon>Sordariomycetidae</taxon>
        <taxon>Cephalothecales</taxon>
        <taxon>Cephalothecaceae</taxon>
        <taxon>Phialemonium</taxon>
    </lineage>
</organism>
<feature type="region of interest" description="Disordered" evidence="1">
    <location>
        <begin position="1"/>
        <end position="97"/>
    </location>
</feature>
<dbReference type="Pfam" id="PF12223">
    <property type="entry name" value="DUF3602"/>
    <property type="match status" value="1"/>
</dbReference>
<accession>A0ABR3XCM9</accession>
<feature type="compositionally biased region" description="Basic and acidic residues" evidence="1">
    <location>
        <begin position="130"/>
        <end position="143"/>
    </location>
</feature>
<evidence type="ECO:0000313" key="2">
    <source>
        <dbReference type="EMBL" id="KAL1873457.1"/>
    </source>
</evidence>
<evidence type="ECO:0000256" key="1">
    <source>
        <dbReference type="SAM" id="MobiDB-lite"/>
    </source>
</evidence>
<dbReference type="EMBL" id="JAZHXJ010000121">
    <property type="protein sequence ID" value="KAL1873457.1"/>
    <property type="molecule type" value="Genomic_DNA"/>
</dbReference>
<sequence>MPAGRGGAGNFSGTRPAAEADLREQSDVVAAKVGQAKPRTGLTGRGGVGNWTDSTSAVRGNEDRDLEAGNAPEDIDPPPQRAHEHTPAAAVTGSANVRSALSPKSIGVTGRGGIGNWSERAERLAVAQATEERKRKEELDKTVLQDVEAGLPMPPAAYHHLGRDIANEDEQD</sequence>
<protein>
    <submittedName>
        <fullName evidence="2">Uncharacterized protein</fullName>
    </submittedName>
</protein>
<comment type="caution">
    <text evidence="2">The sequence shown here is derived from an EMBL/GenBank/DDBJ whole genome shotgun (WGS) entry which is preliminary data.</text>
</comment>
<dbReference type="Proteomes" id="UP001586593">
    <property type="component" value="Unassembled WGS sequence"/>
</dbReference>
<feature type="region of interest" description="Disordered" evidence="1">
    <location>
        <begin position="129"/>
        <end position="172"/>
    </location>
</feature>
<name>A0ABR3XCM9_9PEZI</name>